<feature type="transmembrane region" description="Helical" evidence="1">
    <location>
        <begin position="69"/>
        <end position="92"/>
    </location>
</feature>
<dbReference type="EMBL" id="JACDUU010000001">
    <property type="protein sequence ID" value="MBA2870601.1"/>
    <property type="molecule type" value="Genomic_DNA"/>
</dbReference>
<evidence type="ECO:0000313" key="3">
    <source>
        <dbReference type="Proteomes" id="UP000580891"/>
    </source>
</evidence>
<keyword evidence="1" id="KW-0812">Transmembrane</keyword>
<dbReference type="Proteomes" id="UP000580891">
    <property type="component" value="Unassembled WGS sequence"/>
</dbReference>
<dbReference type="AlphaFoldDB" id="A0A7V9YY50"/>
<protein>
    <submittedName>
        <fullName evidence="2">Uncharacterized protein</fullName>
    </submittedName>
</protein>
<reference evidence="2 3" key="1">
    <citation type="submission" date="2020-07" db="EMBL/GenBank/DDBJ databases">
        <title>Genomic Encyclopedia of Type Strains, Phase IV (KMG-IV): sequencing the most valuable type-strain genomes for metagenomic binning, comparative biology and taxonomic classification.</title>
        <authorList>
            <person name="Goeker M."/>
        </authorList>
    </citation>
    <scope>NUCLEOTIDE SEQUENCE [LARGE SCALE GENOMIC DNA]</scope>
    <source>
        <strain evidence="2 3">DSM 25220</strain>
    </source>
</reference>
<sequence length="98" mass="11264">MKDPWFPWFVGASVIYNMVFLGIQLSLWRGRYIFGASAEEIQDYNEKFGETIKILPSFGNHLPPDLQHLVLQTITLTIMIVTTIATVTLFNYKDGKPR</sequence>
<feature type="transmembrane region" description="Helical" evidence="1">
    <location>
        <begin position="6"/>
        <end position="28"/>
    </location>
</feature>
<keyword evidence="1" id="KW-0472">Membrane</keyword>
<accession>A0A7V9YY50</accession>
<evidence type="ECO:0000256" key="1">
    <source>
        <dbReference type="SAM" id="Phobius"/>
    </source>
</evidence>
<organism evidence="2 3">
    <name type="scientific">[Anoxybacillus] calidus</name>
    <dbReference type="NCBI Taxonomy" id="575178"/>
    <lineage>
        <taxon>Bacteria</taxon>
        <taxon>Bacillati</taxon>
        <taxon>Bacillota</taxon>
        <taxon>Bacilli</taxon>
        <taxon>Bacillales</taxon>
        <taxon>Anoxybacillaceae</taxon>
        <taxon>Paranoxybacillus</taxon>
    </lineage>
</organism>
<dbReference type="RefSeq" id="WP_181536446.1">
    <property type="nucleotide sequence ID" value="NZ_JACDUU010000001.1"/>
</dbReference>
<keyword evidence="3" id="KW-1185">Reference proteome</keyword>
<name>A0A7V9YY50_9BACL</name>
<proteinExistence type="predicted"/>
<keyword evidence="1" id="KW-1133">Transmembrane helix</keyword>
<comment type="caution">
    <text evidence="2">The sequence shown here is derived from an EMBL/GenBank/DDBJ whole genome shotgun (WGS) entry which is preliminary data.</text>
</comment>
<evidence type="ECO:0000313" key="2">
    <source>
        <dbReference type="EMBL" id="MBA2870601.1"/>
    </source>
</evidence>
<gene>
    <name evidence="2" type="ORF">HNQ85_000859</name>
</gene>